<dbReference type="Proteomes" id="UP001596972">
    <property type="component" value="Unassembled WGS sequence"/>
</dbReference>
<dbReference type="EMBL" id="JBHTJA010000003">
    <property type="protein sequence ID" value="MFD0899481.1"/>
    <property type="molecule type" value="Genomic_DNA"/>
</dbReference>
<dbReference type="InterPro" id="IPR036264">
    <property type="entry name" value="Bact_exopeptidase_dim_dom"/>
</dbReference>
<organism evidence="2 3">
    <name type="scientific">Actinomadura sediminis</name>
    <dbReference type="NCBI Taxonomy" id="1038904"/>
    <lineage>
        <taxon>Bacteria</taxon>
        <taxon>Bacillati</taxon>
        <taxon>Actinomycetota</taxon>
        <taxon>Actinomycetes</taxon>
        <taxon>Streptosporangiales</taxon>
        <taxon>Thermomonosporaceae</taxon>
        <taxon>Actinomadura</taxon>
    </lineage>
</organism>
<dbReference type="InterPro" id="IPR002933">
    <property type="entry name" value="Peptidase_M20"/>
</dbReference>
<keyword evidence="3" id="KW-1185">Reference proteome</keyword>
<accession>A0ABW3EIC1</accession>
<evidence type="ECO:0000313" key="3">
    <source>
        <dbReference type="Proteomes" id="UP001596972"/>
    </source>
</evidence>
<dbReference type="SUPFAM" id="SSF53187">
    <property type="entry name" value="Zn-dependent exopeptidases"/>
    <property type="match status" value="1"/>
</dbReference>
<dbReference type="NCBIfam" id="TIGR01891">
    <property type="entry name" value="amidohydrolases"/>
    <property type="match status" value="1"/>
</dbReference>
<dbReference type="InterPro" id="IPR017439">
    <property type="entry name" value="Amidohydrolase"/>
</dbReference>
<reference evidence="3" key="1">
    <citation type="journal article" date="2019" name="Int. J. Syst. Evol. Microbiol.">
        <title>The Global Catalogue of Microorganisms (GCM) 10K type strain sequencing project: providing services to taxonomists for standard genome sequencing and annotation.</title>
        <authorList>
            <consortium name="The Broad Institute Genomics Platform"/>
            <consortium name="The Broad Institute Genome Sequencing Center for Infectious Disease"/>
            <person name="Wu L."/>
            <person name="Ma J."/>
        </authorList>
    </citation>
    <scope>NUCLEOTIDE SEQUENCE [LARGE SCALE GENOMIC DNA]</scope>
    <source>
        <strain evidence="3">JCM 31202</strain>
    </source>
</reference>
<comment type="caution">
    <text evidence="2">The sequence shown here is derived from an EMBL/GenBank/DDBJ whole genome shotgun (WGS) entry which is preliminary data.</text>
</comment>
<dbReference type="InterPro" id="IPR011650">
    <property type="entry name" value="Peptidase_M20_dimer"/>
</dbReference>
<dbReference type="SUPFAM" id="SSF55031">
    <property type="entry name" value="Bacterial exopeptidase dimerisation domain"/>
    <property type="match status" value="1"/>
</dbReference>
<feature type="domain" description="Peptidase M20 dimerisation" evidence="1">
    <location>
        <begin position="194"/>
        <end position="289"/>
    </location>
</feature>
<evidence type="ECO:0000259" key="1">
    <source>
        <dbReference type="Pfam" id="PF07687"/>
    </source>
</evidence>
<gene>
    <name evidence="2" type="ORF">ACFQ11_03695</name>
</gene>
<proteinExistence type="predicted"/>
<dbReference type="Pfam" id="PF01546">
    <property type="entry name" value="Peptidase_M20"/>
    <property type="match status" value="1"/>
</dbReference>
<dbReference type="Gene3D" id="3.40.630.10">
    <property type="entry name" value="Zn peptidases"/>
    <property type="match status" value="1"/>
</dbReference>
<name>A0ABW3EIC1_9ACTN</name>
<dbReference type="Gene3D" id="3.30.70.360">
    <property type="match status" value="1"/>
</dbReference>
<dbReference type="PANTHER" id="PTHR11014">
    <property type="entry name" value="PEPTIDASE M20 FAMILY MEMBER"/>
    <property type="match status" value="1"/>
</dbReference>
<protein>
    <submittedName>
        <fullName evidence="2">Amidohydrolase</fullName>
    </submittedName>
</protein>
<dbReference type="PANTHER" id="PTHR11014:SF63">
    <property type="entry name" value="METALLOPEPTIDASE, PUTATIVE (AFU_ORTHOLOGUE AFUA_6G09600)-RELATED"/>
    <property type="match status" value="1"/>
</dbReference>
<dbReference type="Pfam" id="PF07687">
    <property type="entry name" value="M20_dimer"/>
    <property type="match status" value="1"/>
</dbReference>
<evidence type="ECO:0000313" key="2">
    <source>
        <dbReference type="EMBL" id="MFD0899481.1"/>
    </source>
</evidence>
<dbReference type="RefSeq" id="WP_378296327.1">
    <property type="nucleotide sequence ID" value="NZ_JBHTJA010000003.1"/>
</dbReference>
<sequence length="420" mass="44177">MTSRATEQTREILSDFAEHAPALGELYRDLHAHPEPGWQEQRTAGVVAARLHAAGYKVVEGVGGTGVVGELRNGDGPVVLVRADMDALPVTERTGLPYASTIDGVMHACGHDMHVACLTGTAEALARARSRWSGTLLVVGQPAEELGEGAAAMVRDPAWAGFARPDVVLGQHVGPFPAGAIVHRPGLIMSAATTVDVRLFGRGGHGSAPERCVDPIVIAAHLITRLQTIVSREVSPRESVVVTAGQVHAGTAANVIPDEARVSLNFRVQSERAREQVLSAIRRIAEAECAAAGAPRPPEFTVSSEFPLTLNDADADARVSSVHTELFGAEAVLEHGPMMGSEDFSVFGDAEHNGGTAVPTNFWFFGGTSWDDWNRAAGETPEEKLADLPGNHSALFAPDPDPTIQVGTTALTAAALAYLA</sequence>